<proteinExistence type="predicted"/>
<protein>
    <submittedName>
        <fullName evidence="3">Uncharacterized protein</fullName>
    </submittedName>
</protein>
<evidence type="ECO:0000313" key="4">
    <source>
        <dbReference type="Proteomes" id="UP000248817"/>
    </source>
</evidence>
<dbReference type="AlphaFoldDB" id="A0A2V5I175"/>
<feature type="region of interest" description="Disordered" evidence="1">
    <location>
        <begin position="72"/>
        <end position="96"/>
    </location>
</feature>
<keyword evidence="4" id="KW-1185">Reference proteome</keyword>
<keyword evidence="2" id="KW-0812">Transmembrane</keyword>
<keyword evidence="2" id="KW-1133">Transmembrane helix</keyword>
<feature type="transmembrane region" description="Helical" evidence="2">
    <location>
        <begin position="40"/>
        <end position="61"/>
    </location>
</feature>
<keyword evidence="2" id="KW-0472">Membrane</keyword>
<sequence length="96" mass="10324">MQPITVLNQTLWERVNPTARDFLWSGTLCPPAISRVDNTLLFLTAYLLSFIGAMPPSLFWLGRAGANFGRAGEKTGGLAGRDSGRGSCSPRGVEDP</sequence>
<accession>A0A2V5I175</accession>
<evidence type="ECO:0000313" key="3">
    <source>
        <dbReference type="EMBL" id="PYI30525.1"/>
    </source>
</evidence>
<reference evidence="3 4" key="1">
    <citation type="submission" date="2018-02" db="EMBL/GenBank/DDBJ databases">
        <title>The genomes of Aspergillus section Nigri reveals drivers in fungal speciation.</title>
        <authorList>
            <consortium name="DOE Joint Genome Institute"/>
            <person name="Vesth T.C."/>
            <person name="Nybo J."/>
            <person name="Theobald S."/>
            <person name="Brandl J."/>
            <person name="Frisvad J.C."/>
            <person name="Nielsen K.F."/>
            <person name="Lyhne E.K."/>
            <person name="Kogle M.E."/>
            <person name="Kuo A."/>
            <person name="Riley R."/>
            <person name="Clum A."/>
            <person name="Nolan M."/>
            <person name="Lipzen A."/>
            <person name="Salamov A."/>
            <person name="Henrissat B."/>
            <person name="Wiebenga A."/>
            <person name="De vries R.P."/>
            <person name="Grigoriev I.V."/>
            <person name="Mortensen U.H."/>
            <person name="Andersen M.R."/>
            <person name="Baker S.E."/>
        </authorList>
    </citation>
    <scope>NUCLEOTIDE SEQUENCE [LARGE SCALE GENOMIC DNA]</scope>
    <source>
        <strain evidence="3 4">CBS 114.80</strain>
    </source>
</reference>
<evidence type="ECO:0000256" key="1">
    <source>
        <dbReference type="SAM" id="MobiDB-lite"/>
    </source>
</evidence>
<dbReference type="Proteomes" id="UP000248817">
    <property type="component" value="Unassembled WGS sequence"/>
</dbReference>
<dbReference type="EMBL" id="KZ825514">
    <property type="protein sequence ID" value="PYI30525.1"/>
    <property type="molecule type" value="Genomic_DNA"/>
</dbReference>
<evidence type="ECO:0000256" key="2">
    <source>
        <dbReference type="SAM" id="Phobius"/>
    </source>
</evidence>
<gene>
    <name evidence="3" type="ORF">BP00DRAFT_201394</name>
</gene>
<name>A0A2V5I175_9EURO</name>
<organism evidence="3 4">
    <name type="scientific">Aspergillus indologenus CBS 114.80</name>
    <dbReference type="NCBI Taxonomy" id="1450541"/>
    <lineage>
        <taxon>Eukaryota</taxon>
        <taxon>Fungi</taxon>
        <taxon>Dikarya</taxon>
        <taxon>Ascomycota</taxon>
        <taxon>Pezizomycotina</taxon>
        <taxon>Eurotiomycetes</taxon>
        <taxon>Eurotiomycetidae</taxon>
        <taxon>Eurotiales</taxon>
        <taxon>Aspergillaceae</taxon>
        <taxon>Aspergillus</taxon>
        <taxon>Aspergillus subgen. Circumdati</taxon>
    </lineage>
</organism>